<evidence type="ECO:0000256" key="5">
    <source>
        <dbReference type="ARBA" id="ARBA00022917"/>
    </source>
</evidence>
<comment type="similarity">
    <text evidence="7 8">Belongs to the SelA family.</text>
</comment>
<dbReference type="InterPro" id="IPR015421">
    <property type="entry name" value="PyrdxlP-dep_Trfase_major"/>
</dbReference>
<dbReference type="Pfam" id="PF12390">
    <property type="entry name" value="Se-cys_synth_N"/>
    <property type="match status" value="1"/>
</dbReference>
<comment type="subcellular location">
    <subcellularLocation>
        <location evidence="8">Cytoplasm</location>
    </subcellularLocation>
</comment>
<dbReference type="Pfam" id="PF03841">
    <property type="entry name" value="SelA"/>
    <property type="match status" value="1"/>
</dbReference>
<evidence type="ECO:0000313" key="12">
    <source>
        <dbReference type="Proteomes" id="UP000244240"/>
    </source>
</evidence>
<comment type="caution">
    <text evidence="11">The sequence shown here is derived from an EMBL/GenBank/DDBJ whole genome shotgun (WGS) entry which is preliminary data.</text>
</comment>
<name>A0A2T6C9Q2_9BACL</name>
<gene>
    <name evidence="8" type="primary">selA</name>
    <name evidence="11" type="ORF">C8P63_101228</name>
</gene>
<comment type="cofactor">
    <cofactor evidence="1 8 9">
        <name>pyridoxal 5'-phosphate</name>
        <dbReference type="ChEBI" id="CHEBI:597326"/>
    </cofactor>
</comment>
<evidence type="ECO:0000256" key="7">
    <source>
        <dbReference type="ARBA" id="ARBA00044507"/>
    </source>
</evidence>
<keyword evidence="5 8" id="KW-0648">Protein biosynthesis</keyword>
<feature type="modified residue" description="N6-(pyridoxal phosphate)lysine" evidence="8 9">
    <location>
        <position position="297"/>
    </location>
</feature>
<evidence type="ECO:0000256" key="9">
    <source>
        <dbReference type="PIRSR" id="PIRSR618319-50"/>
    </source>
</evidence>
<dbReference type="InterPro" id="IPR018319">
    <property type="entry name" value="SelA-like"/>
</dbReference>
<comment type="catalytic activity">
    <reaction evidence="8">
        <text>L-seryl-tRNA(Sec) + selenophosphate + H(+) = L-selenocysteinyl-tRNA(Sec) + phosphate</text>
        <dbReference type="Rhea" id="RHEA:22728"/>
        <dbReference type="Rhea" id="RHEA-COMP:9742"/>
        <dbReference type="Rhea" id="RHEA-COMP:9743"/>
        <dbReference type="ChEBI" id="CHEBI:15378"/>
        <dbReference type="ChEBI" id="CHEBI:16144"/>
        <dbReference type="ChEBI" id="CHEBI:43474"/>
        <dbReference type="ChEBI" id="CHEBI:78533"/>
        <dbReference type="ChEBI" id="CHEBI:78573"/>
        <dbReference type="EC" id="2.9.1.1"/>
    </reaction>
</comment>
<keyword evidence="6 8" id="KW-0711">Selenium</keyword>
<dbReference type="GO" id="GO:0001514">
    <property type="term" value="P:selenocysteine incorporation"/>
    <property type="evidence" value="ECO:0007669"/>
    <property type="project" value="UniProtKB-UniRule"/>
</dbReference>
<dbReference type="InterPro" id="IPR004534">
    <property type="entry name" value="SelA_trans"/>
</dbReference>
<accession>A0A2T6C9Q2</accession>
<dbReference type="InterPro" id="IPR025862">
    <property type="entry name" value="SelA_trans_N_dom"/>
</dbReference>
<dbReference type="NCBIfam" id="TIGR00474">
    <property type="entry name" value="selA"/>
    <property type="match status" value="1"/>
</dbReference>
<evidence type="ECO:0000256" key="3">
    <source>
        <dbReference type="ARBA" id="ARBA00022679"/>
    </source>
</evidence>
<dbReference type="Proteomes" id="UP000244240">
    <property type="component" value="Unassembled WGS sequence"/>
</dbReference>
<reference evidence="11 12" key="1">
    <citation type="submission" date="2018-04" db="EMBL/GenBank/DDBJ databases">
        <title>Genomic Encyclopedia of Archaeal and Bacterial Type Strains, Phase II (KMG-II): from individual species to whole genera.</title>
        <authorList>
            <person name="Goeker M."/>
        </authorList>
    </citation>
    <scope>NUCLEOTIDE SEQUENCE [LARGE SCALE GENOMIC DNA]</scope>
    <source>
        <strain evidence="11 12">DSM 45787</strain>
    </source>
</reference>
<feature type="domain" description="L-seryl-tRNA selenium transferase N-terminal" evidence="10">
    <location>
        <begin position="10"/>
        <end position="49"/>
    </location>
</feature>
<evidence type="ECO:0000256" key="1">
    <source>
        <dbReference type="ARBA" id="ARBA00001933"/>
    </source>
</evidence>
<organism evidence="11 12">
    <name type="scientific">Melghirimyces profundicolus</name>
    <dbReference type="NCBI Taxonomy" id="1242148"/>
    <lineage>
        <taxon>Bacteria</taxon>
        <taxon>Bacillati</taxon>
        <taxon>Bacillota</taxon>
        <taxon>Bacilli</taxon>
        <taxon>Bacillales</taxon>
        <taxon>Thermoactinomycetaceae</taxon>
        <taxon>Melghirimyces</taxon>
    </lineage>
</organism>
<dbReference type="GO" id="GO:0001717">
    <property type="term" value="P:conversion of seryl-tRNAsec to selenocys-tRNAsec"/>
    <property type="evidence" value="ECO:0007669"/>
    <property type="project" value="UniProtKB-UniRule"/>
</dbReference>
<keyword evidence="4 8" id="KW-0663">Pyridoxal phosphate</keyword>
<dbReference type="UniPathway" id="UPA00906">
    <property type="reaction ID" value="UER00896"/>
</dbReference>
<evidence type="ECO:0000259" key="10">
    <source>
        <dbReference type="Pfam" id="PF12390"/>
    </source>
</evidence>
<dbReference type="Gene3D" id="3.90.1150.180">
    <property type="match status" value="1"/>
</dbReference>
<dbReference type="GO" id="GO:0004125">
    <property type="term" value="F:L-seryl-tRNA(Sec) selenium transferase activity"/>
    <property type="evidence" value="ECO:0007669"/>
    <property type="project" value="UniProtKB-UniRule"/>
</dbReference>
<dbReference type="SUPFAM" id="SSF53383">
    <property type="entry name" value="PLP-dependent transferases"/>
    <property type="match status" value="1"/>
</dbReference>
<evidence type="ECO:0000256" key="6">
    <source>
        <dbReference type="ARBA" id="ARBA00023266"/>
    </source>
</evidence>
<evidence type="ECO:0000256" key="4">
    <source>
        <dbReference type="ARBA" id="ARBA00022898"/>
    </source>
</evidence>
<dbReference type="PANTHER" id="PTHR32328">
    <property type="entry name" value="L-SERYL-TRNA(SEC) SELENIUM TRANSFERASE"/>
    <property type="match status" value="1"/>
</dbReference>
<dbReference type="PANTHER" id="PTHR32328:SF0">
    <property type="entry name" value="L-SERYL-TRNA(SEC) SELENIUM TRANSFERASE"/>
    <property type="match status" value="1"/>
</dbReference>
<dbReference type="RefSeq" id="WP_108021485.1">
    <property type="nucleotide sequence ID" value="NZ_QBKR01000001.1"/>
</dbReference>
<keyword evidence="12" id="KW-1185">Reference proteome</keyword>
<dbReference type="EMBL" id="QBKR01000001">
    <property type="protein sequence ID" value="PTX65006.1"/>
    <property type="molecule type" value="Genomic_DNA"/>
</dbReference>
<evidence type="ECO:0000256" key="2">
    <source>
        <dbReference type="ARBA" id="ARBA00022490"/>
    </source>
</evidence>
<evidence type="ECO:0000256" key="8">
    <source>
        <dbReference type="HAMAP-Rule" id="MF_00423"/>
    </source>
</evidence>
<dbReference type="HAMAP" id="MF_00423">
    <property type="entry name" value="SelA"/>
    <property type="match status" value="1"/>
</dbReference>
<dbReference type="OrthoDB" id="9787096at2"/>
<dbReference type="AlphaFoldDB" id="A0A2T6C9Q2"/>
<sequence>MPTKQQREALRRLPAVHELLERPELAPWLERLPRKWVTGAVSDVLAMCRREILENGNSGQPSPDSLAVRAAESLLHLTQPRLKPVLNATGIVLHTNLGRAVLSRAAADAVSRVALSACNLEYRLEEGVRGSRHDHVETLLCQLTGAEAAMVVNNNAAAVFHVLRTLARNREVIVSRGQLVEIGGSFRVSEIMGESGARLVEVGTTNKTRIRDYEQAVTADTAVLMKVHTSNFRILGFTQETSREEMAGLARRHDLLFFEDLGSGILYDLKRHGIGDEPTVRECVEAGVDLLSFSGDKLLGGPQAGILVGRKEWIDRLKKHQLTRSLRVDKFTLAALEATLRHYLDPEEAAREIPTLRQILKQPDHLREAASRLEEAIRRHSGEALETEIVPSHSEVGGGSLPGVELPTHCVAVFPRNLSLSRLDRKLRQVTVPVIGRVSTDRLFLDPRTLEEPDFPRVAESFREALQG</sequence>
<comment type="pathway">
    <text evidence="8">Aminoacyl-tRNA biosynthesis; selenocysteinyl-tRNA(Sec) biosynthesis; selenocysteinyl-tRNA(Sec) from L-seryl-tRNA(Sec) (bacterial route): step 1/1.</text>
</comment>
<keyword evidence="3 8" id="KW-0808">Transferase</keyword>
<comment type="function">
    <text evidence="8">Converts seryl-tRNA(Sec) to selenocysteinyl-tRNA(Sec) required for selenoprotein biosynthesis.</text>
</comment>
<dbReference type="InterPro" id="IPR015424">
    <property type="entry name" value="PyrdxlP-dep_Trfase"/>
</dbReference>
<keyword evidence="2 8" id="KW-0963">Cytoplasm</keyword>
<dbReference type="Gene3D" id="3.40.640.10">
    <property type="entry name" value="Type I PLP-dependent aspartate aminotransferase-like (Major domain)"/>
    <property type="match status" value="1"/>
</dbReference>
<evidence type="ECO:0000313" key="11">
    <source>
        <dbReference type="EMBL" id="PTX65006.1"/>
    </source>
</evidence>
<proteinExistence type="inferred from homology"/>
<protein>
    <recommendedName>
        <fullName evidence="8">L-seryl-tRNA(Sec) selenium transferase</fullName>
        <ecNumber evidence="8">2.9.1.1</ecNumber>
    </recommendedName>
    <alternativeName>
        <fullName evidence="8">Selenocysteine synthase</fullName>
        <shortName evidence="8">Sec synthase</shortName>
    </alternativeName>
    <alternativeName>
        <fullName evidence="8">Selenocysteinyl-tRNA(Sec) synthase</fullName>
    </alternativeName>
</protein>
<dbReference type="EC" id="2.9.1.1" evidence="8"/>
<dbReference type="GO" id="GO:0005737">
    <property type="term" value="C:cytoplasm"/>
    <property type="evidence" value="ECO:0007669"/>
    <property type="project" value="UniProtKB-SubCell"/>
</dbReference>